<evidence type="ECO:0000256" key="2">
    <source>
        <dbReference type="ARBA" id="ARBA00022679"/>
    </source>
</evidence>
<sequence length="385" mass="38699">MRRVVVAPDKFKGSLSAAEVAAHLAAGLRTEGSDVECVPVADGGDGTVAAMVTSGYQAQWTRVTGPLGALVDAMWASSSSGAAVAVVELAQASGLVLSPRPLDALRASSRGTGELLRAARDSGARHVVLGVGGSACTDGGAGMLQALGVRLLDANGRDLPPGGAALRDLASIDAAEVPDAWRDIEVTVACDVDNPLLGPNGAAAVYGPQKGASPSDVAVLEAGLARFAEVVRRDLGVDVADSPGAGAAGGVAYGVLAFLDARLRSGIELVLSLVDFDKRLVGADLVITGEGRLDTQTMRGKAPAGVAAAATRAGVPTIAVSGVCELTSAQLVEAGFTAAYQLSDLEPDLQRSIRDAGPLLERIATHIAADLLAAPAHNPTAPRSS</sequence>
<keyword evidence="6" id="KW-1185">Reference proteome</keyword>
<dbReference type="KEGG" id="sna:Snas_2549"/>
<reference evidence="5 6" key="1">
    <citation type="journal article" date="2009" name="Stand. Genomic Sci.">
        <title>Complete genome sequence of Stackebrandtia nassauensis type strain (LLR-40K-21).</title>
        <authorList>
            <person name="Munk C."/>
            <person name="Lapidus A."/>
            <person name="Copeland A."/>
            <person name="Jando M."/>
            <person name="Mayilraj S."/>
            <person name="Glavina Del Rio T."/>
            <person name="Nolan M."/>
            <person name="Chen F."/>
            <person name="Lucas S."/>
            <person name="Tice H."/>
            <person name="Cheng J.F."/>
            <person name="Han C."/>
            <person name="Detter J.C."/>
            <person name="Bruce D."/>
            <person name="Goodwin L."/>
            <person name="Chain P."/>
            <person name="Pitluck S."/>
            <person name="Goker M."/>
            <person name="Ovchinikova G."/>
            <person name="Pati A."/>
            <person name="Ivanova N."/>
            <person name="Mavromatis K."/>
            <person name="Chen A."/>
            <person name="Palaniappan K."/>
            <person name="Land M."/>
            <person name="Hauser L."/>
            <person name="Chang Y.J."/>
            <person name="Jeffries C.D."/>
            <person name="Bristow J."/>
            <person name="Eisen J.A."/>
            <person name="Markowitz V."/>
            <person name="Hugenholtz P."/>
            <person name="Kyrpides N.C."/>
            <person name="Klenk H.P."/>
        </authorList>
    </citation>
    <scope>NUCLEOTIDE SEQUENCE [LARGE SCALE GENOMIC DNA]</scope>
    <source>
        <strain evidence="6">DSM 44728 / CIP 108903 / NRRL B-16338 / NBRC 102104 / LLR-40K-21</strain>
    </source>
</reference>
<keyword evidence="3 4" id="KW-0418">Kinase</keyword>
<evidence type="ECO:0000313" key="6">
    <source>
        <dbReference type="Proteomes" id="UP000000844"/>
    </source>
</evidence>
<accession>D3Q655</accession>
<organism evidence="5 6">
    <name type="scientific">Stackebrandtia nassauensis (strain DSM 44728 / CIP 108903 / NRRL B-16338 / NBRC 102104 / LLR-40K-21)</name>
    <dbReference type="NCBI Taxonomy" id="446470"/>
    <lineage>
        <taxon>Bacteria</taxon>
        <taxon>Bacillati</taxon>
        <taxon>Actinomycetota</taxon>
        <taxon>Actinomycetes</taxon>
        <taxon>Glycomycetales</taxon>
        <taxon>Glycomycetaceae</taxon>
        <taxon>Stackebrandtia</taxon>
    </lineage>
</organism>
<dbReference type="PANTHER" id="PTHR21599">
    <property type="entry name" value="GLYCERATE KINASE"/>
    <property type="match status" value="1"/>
</dbReference>
<evidence type="ECO:0000256" key="1">
    <source>
        <dbReference type="ARBA" id="ARBA00006284"/>
    </source>
</evidence>
<dbReference type="GO" id="GO:0008887">
    <property type="term" value="F:glycerate kinase activity"/>
    <property type="evidence" value="ECO:0007669"/>
    <property type="project" value="UniProtKB-UniRule"/>
</dbReference>
<proteinExistence type="inferred from homology"/>
<dbReference type="eggNOG" id="COG1929">
    <property type="taxonomic scope" value="Bacteria"/>
</dbReference>
<dbReference type="HOGENOM" id="CLU_028255_0_1_11"/>
<dbReference type="InterPro" id="IPR004381">
    <property type="entry name" value="Glycerate_kinase"/>
</dbReference>
<dbReference type="NCBIfam" id="TIGR00045">
    <property type="entry name" value="glycerate kinase"/>
    <property type="match status" value="1"/>
</dbReference>
<dbReference type="STRING" id="446470.Snas_2549"/>
<dbReference type="SUPFAM" id="SSF110738">
    <property type="entry name" value="Glycerate kinase I"/>
    <property type="match status" value="1"/>
</dbReference>
<dbReference type="Gene3D" id="3.90.1510.10">
    <property type="entry name" value="Glycerate kinase, domain 2"/>
    <property type="match status" value="1"/>
</dbReference>
<evidence type="ECO:0000256" key="3">
    <source>
        <dbReference type="ARBA" id="ARBA00022777"/>
    </source>
</evidence>
<dbReference type="InterPro" id="IPR018193">
    <property type="entry name" value="Glyc_kinase_flavodox-like_fold"/>
</dbReference>
<comment type="similarity">
    <text evidence="1 4">Belongs to the glycerate kinase type-1 family.</text>
</comment>
<gene>
    <name evidence="5" type="ordered locus">Snas_2549</name>
</gene>
<dbReference type="PIRSF" id="PIRSF006078">
    <property type="entry name" value="GlxK"/>
    <property type="match status" value="1"/>
</dbReference>
<dbReference type="PANTHER" id="PTHR21599:SF0">
    <property type="entry name" value="GLYCERATE KINASE"/>
    <property type="match status" value="1"/>
</dbReference>
<evidence type="ECO:0000256" key="4">
    <source>
        <dbReference type="PIRNR" id="PIRNR006078"/>
    </source>
</evidence>
<dbReference type="Proteomes" id="UP000000844">
    <property type="component" value="Chromosome"/>
</dbReference>
<name>D3Q655_STANL</name>
<dbReference type="GO" id="GO:0031388">
    <property type="term" value="P:organic acid phosphorylation"/>
    <property type="evidence" value="ECO:0007669"/>
    <property type="project" value="UniProtKB-UniRule"/>
</dbReference>
<dbReference type="EMBL" id="CP001778">
    <property type="protein sequence ID" value="ADD42230.1"/>
    <property type="molecule type" value="Genomic_DNA"/>
</dbReference>
<dbReference type="InterPro" id="IPR036129">
    <property type="entry name" value="Glycerate_kinase_sf"/>
</dbReference>
<protein>
    <submittedName>
        <fullName evidence="5">Glycerate kinase</fullName>
        <ecNumber evidence="5">2.7.1.31</ecNumber>
    </submittedName>
</protein>
<dbReference type="Pfam" id="PF02595">
    <property type="entry name" value="Gly_kinase"/>
    <property type="match status" value="1"/>
</dbReference>
<evidence type="ECO:0000313" key="5">
    <source>
        <dbReference type="EMBL" id="ADD42230.1"/>
    </source>
</evidence>
<dbReference type="Gene3D" id="3.40.50.10350">
    <property type="entry name" value="Glycerate kinase, domain 1"/>
    <property type="match status" value="1"/>
</dbReference>
<dbReference type="RefSeq" id="WP_013017801.1">
    <property type="nucleotide sequence ID" value="NC_013947.1"/>
</dbReference>
<dbReference type="AlphaFoldDB" id="D3Q655"/>
<dbReference type="OrthoDB" id="9774290at2"/>
<dbReference type="EC" id="2.7.1.31" evidence="5"/>
<keyword evidence="2 4" id="KW-0808">Transferase</keyword>
<dbReference type="InterPro" id="IPR018197">
    <property type="entry name" value="Glycerate_kinase_RE-like"/>
</dbReference>